<dbReference type="GO" id="GO:0038023">
    <property type="term" value="F:signaling receptor activity"/>
    <property type="evidence" value="ECO:0007669"/>
    <property type="project" value="InterPro"/>
</dbReference>
<name>A0A239ANJ3_9PROT</name>
<evidence type="ECO:0000256" key="10">
    <source>
        <dbReference type="ARBA" id="ARBA00023077"/>
    </source>
</evidence>
<dbReference type="InterPro" id="IPR012910">
    <property type="entry name" value="Plug_dom"/>
</dbReference>
<protein>
    <submittedName>
        <fullName evidence="19">Iron complex outermembrane recepter protein</fullName>
    </submittedName>
</protein>
<dbReference type="CDD" id="cd01347">
    <property type="entry name" value="ligand_gated_channel"/>
    <property type="match status" value="1"/>
</dbReference>
<comment type="subcellular location">
    <subcellularLocation>
        <location evidence="1 14">Cell outer membrane</location>
        <topology evidence="1 14">Multi-pass membrane protein</topology>
    </subcellularLocation>
</comment>
<accession>A0A239ANJ3</accession>
<keyword evidence="11 14" id="KW-0472">Membrane</keyword>
<keyword evidence="3 14" id="KW-0813">Transport</keyword>
<dbReference type="InterPro" id="IPR039426">
    <property type="entry name" value="TonB-dep_rcpt-like"/>
</dbReference>
<evidence type="ECO:0000256" key="7">
    <source>
        <dbReference type="ARBA" id="ARBA00022729"/>
    </source>
</evidence>
<evidence type="ECO:0000256" key="4">
    <source>
        <dbReference type="ARBA" id="ARBA00022452"/>
    </source>
</evidence>
<keyword evidence="8" id="KW-0408">Iron</keyword>
<evidence type="ECO:0000256" key="8">
    <source>
        <dbReference type="ARBA" id="ARBA00023004"/>
    </source>
</evidence>
<evidence type="ECO:0000259" key="17">
    <source>
        <dbReference type="Pfam" id="PF00593"/>
    </source>
</evidence>
<sequence>MRYTLEPDLDNASVGKRKATQGPFEILCPFPRLLVPNASELTMSAFSFRQKFSVLATACALTPAAFADTDDTALPELIITSAPTSSVARSASIGGFSETSLLETPASISVVTQEQMQDRSVRSATDAVKWDASVQNSYNAVGLADWFAIRGFVLDQGANYRKDGLVILAQAMVPMENKERIEVLKGLAGLQAGIASSGGVINYVTKRPTDTPVRSATFEVRERGTVYGAVDVGGRSEDGVFGYRINAAAEDIKSYIDGSTGNRNFISGAFDFQLSPRALLQVDLDYQHKSQLTVPGFQLLGPEQRIPTGIRAKQMLNDQSWSRPVVDDSYNLGLKFNYKLNEHWRTTLQANNSTLHRDDAVTLPSGCQAQGLIVGYCSDGGYSMYDLRRKNDKRSITTTQALLQGSFTTGDIAHDLTTGVSTLNRRDHFADYVFNYVGESNIYDSVYYDNFALTGVNPVHLRRKDEERAIFVQDVMRLTEQLKLHAGIRYVQLKRDQFNSSGMMTRHTDDDFVLPNIALLYNLQPALAVYGAYSEGLEPGGEAPTGTTNAEVIMDPSKSRQIELGVKADITPDINLSAAIFQIKRRNEYVNDNADSTQTYLVNGTQINRGLEFAARGRVTRDWMLGASFTTLQAKAEGTGDERIEGKRVGNVPKFKSAVYSEYIWPGLPTLKLNATWIYSSSKIFAPSNEIAALNKKVEGYHVLNLGASYLAQLGNTATTFRFGVDNVFNKFYWGDTSSAFGGYLIPGAPRVFRLSAQVDF</sequence>
<dbReference type="InterPro" id="IPR010105">
    <property type="entry name" value="TonB_sidphr_rcpt"/>
</dbReference>
<comment type="similarity">
    <text evidence="2 14 16">Belongs to the TonB-dependent receptor family.</text>
</comment>
<keyword evidence="12" id="KW-0675">Receptor</keyword>
<dbReference type="EMBL" id="FZOA01000008">
    <property type="protein sequence ID" value="SNR96882.1"/>
    <property type="molecule type" value="Genomic_DNA"/>
</dbReference>
<evidence type="ECO:0000256" key="16">
    <source>
        <dbReference type="RuleBase" id="RU003357"/>
    </source>
</evidence>
<evidence type="ECO:0000256" key="14">
    <source>
        <dbReference type="PROSITE-ProRule" id="PRU01360"/>
    </source>
</evidence>
<keyword evidence="4 14" id="KW-1134">Transmembrane beta strand</keyword>
<dbReference type="PANTHER" id="PTHR32552">
    <property type="entry name" value="FERRICHROME IRON RECEPTOR-RELATED"/>
    <property type="match status" value="1"/>
</dbReference>
<dbReference type="GO" id="GO:0015891">
    <property type="term" value="P:siderophore transport"/>
    <property type="evidence" value="ECO:0007669"/>
    <property type="project" value="InterPro"/>
</dbReference>
<proteinExistence type="inferred from homology"/>
<keyword evidence="5" id="KW-0410">Iron transport</keyword>
<evidence type="ECO:0000313" key="20">
    <source>
        <dbReference type="Proteomes" id="UP000198305"/>
    </source>
</evidence>
<evidence type="ECO:0000256" key="1">
    <source>
        <dbReference type="ARBA" id="ARBA00004571"/>
    </source>
</evidence>
<evidence type="ECO:0000256" key="2">
    <source>
        <dbReference type="ARBA" id="ARBA00009810"/>
    </source>
</evidence>
<feature type="domain" description="TonB-dependent receptor-like beta-barrel" evidence="17">
    <location>
        <begin position="275"/>
        <end position="728"/>
    </location>
</feature>
<keyword evidence="20" id="KW-1185">Reference proteome</keyword>
<feature type="domain" description="TonB-dependent receptor plug" evidence="18">
    <location>
        <begin position="101"/>
        <end position="200"/>
    </location>
</feature>
<keyword evidence="13 14" id="KW-0998">Cell outer membrane</keyword>
<evidence type="ECO:0000256" key="6">
    <source>
        <dbReference type="ARBA" id="ARBA00022692"/>
    </source>
</evidence>
<dbReference type="GO" id="GO:0015344">
    <property type="term" value="F:siderophore uptake transmembrane transporter activity"/>
    <property type="evidence" value="ECO:0007669"/>
    <property type="project" value="TreeGrafter"/>
</dbReference>
<evidence type="ECO:0000256" key="9">
    <source>
        <dbReference type="ARBA" id="ARBA00023065"/>
    </source>
</evidence>
<evidence type="ECO:0000256" key="15">
    <source>
        <dbReference type="PROSITE-ProRule" id="PRU10144"/>
    </source>
</evidence>
<dbReference type="Gene3D" id="2.40.170.20">
    <property type="entry name" value="TonB-dependent receptor, beta-barrel domain"/>
    <property type="match status" value="1"/>
</dbReference>
<feature type="short sequence motif" description="TonB C-terminal box" evidence="15">
    <location>
        <begin position="744"/>
        <end position="761"/>
    </location>
</feature>
<evidence type="ECO:0000313" key="19">
    <source>
        <dbReference type="EMBL" id="SNR96882.1"/>
    </source>
</evidence>
<dbReference type="NCBIfam" id="TIGR01783">
    <property type="entry name" value="TonB-siderophor"/>
    <property type="match status" value="1"/>
</dbReference>
<dbReference type="SUPFAM" id="SSF56935">
    <property type="entry name" value="Porins"/>
    <property type="match status" value="1"/>
</dbReference>
<evidence type="ECO:0000256" key="13">
    <source>
        <dbReference type="ARBA" id="ARBA00023237"/>
    </source>
</evidence>
<dbReference type="InterPro" id="IPR036942">
    <property type="entry name" value="Beta-barrel_TonB_sf"/>
</dbReference>
<dbReference type="InterPro" id="IPR010917">
    <property type="entry name" value="TonB_rcpt_CS"/>
</dbReference>
<dbReference type="Proteomes" id="UP000198305">
    <property type="component" value="Unassembled WGS sequence"/>
</dbReference>
<dbReference type="PANTHER" id="PTHR32552:SF83">
    <property type="entry name" value="BLR3904 PROTEIN"/>
    <property type="match status" value="1"/>
</dbReference>
<evidence type="ECO:0000256" key="12">
    <source>
        <dbReference type="ARBA" id="ARBA00023170"/>
    </source>
</evidence>
<dbReference type="Pfam" id="PF00593">
    <property type="entry name" value="TonB_dep_Rec_b-barrel"/>
    <property type="match status" value="1"/>
</dbReference>
<dbReference type="InterPro" id="IPR000531">
    <property type="entry name" value="Beta-barrel_TonB"/>
</dbReference>
<keyword evidence="7" id="KW-0732">Signal</keyword>
<keyword evidence="10 16" id="KW-0798">TonB box</keyword>
<dbReference type="PROSITE" id="PS01156">
    <property type="entry name" value="TONB_DEPENDENT_REC_2"/>
    <property type="match status" value="1"/>
</dbReference>
<dbReference type="Pfam" id="PF07715">
    <property type="entry name" value="Plug"/>
    <property type="match status" value="1"/>
</dbReference>
<evidence type="ECO:0000259" key="18">
    <source>
        <dbReference type="Pfam" id="PF07715"/>
    </source>
</evidence>
<dbReference type="InterPro" id="IPR037066">
    <property type="entry name" value="Plug_dom_sf"/>
</dbReference>
<dbReference type="PROSITE" id="PS52016">
    <property type="entry name" value="TONB_DEPENDENT_REC_3"/>
    <property type="match status" value="1"/>
</dbReference>
<evidence type="ECO:0000256" key="11">
    <source>
        <dbReference type="ARBA" id="ARBA00023136"/>
    </source>
</evidence>
<reference evidence="20" key="1">
    <citation type="submission" date="2017-06" db="EMBL/GenBank/DDBJ databases">
        <authorList>
            <person name="Varghese N."/>
            <person name="Submissions S."/>
        </authorList>
    </citation>
    <scope>NUCLEOTIDE SEQUENCE [LARGE SCALE GENOMIC DNA]</scope>
    <source>
        <strain evidence="20">Ca-68</strain>
    </source>
</reference>
<dbReference type="AlphaFoldDB" id="A0A239ANJ3"/>
<evidence type="ECO:0000256" key="5">
    <source>
        <dbReference type="ARBA" id="ARBA00022496"/>
    </source>
</evidence>
<organism evidence="19 20">
    <name type="scientific">Methylobacillus rhizosphaerae</name>
    <dbReference type="NCBI Taxonomy" id="551994"/>
    <lineage>
        <taxon>Bacteria</taxon>
        <taxon>Pseudomonadati</taxon>
        <taxon>Pseudomonadota</taxon>
        <taxon>Betaproteobacteria</taxon>
        <taxon>Nitrosomonadales</taxon>
        <taxon>Methylophilaceae</taxon>
        <taxon>Methylobacillus</taxon>
    </lineage>
</organism>
<keyword evidence="9" id="KW-0406">Ion transport</keyword>
<keyword evidence="6 14" id="KW-0812">Transmembrane</keyword>
<evidence type="ECO:0000256" key="3">
    <source>
        <dbReference type="ARBA" id="ARBA00022448"/>
    </source>
</evidence>
<dbReference type="Gene3D" id="2.170.130.10">
    <property type="entry name" value="TonB-dependent receptor, plug domain"/>
    <property type="match status" value="1"/>
</dbReference>
<gene>
    <name evidence="19" type="ORF">SAMN05192560_2021</name>
</gene>
<dbReference type="GO" id="GO:0009279">
    <property type="term" value="C:cell outer membrane"/>
    <property type="evidence" value="ECO:0007669"/>
    <property type="project" value="UniProtKB-SubCell"/>
</dbReference>